<dbReference type="SUPFAM" id="SSF58100">
    <property type="entry name" value="Bacterial hemolysins"/>
    <property type="match status" value="1"/>
</dbReference>
<gene>
    <name evidence="2" type="ORF">HM1_0453</name>
</gene>
<keyword evidence="1" id="KW-0175">Coiled coil</keyword>
<accession>B0TFH1</accession>
<dbReference type="AlphaFoldDB" id="B0TFH1"/>
<sequence length="129" mass="14808">MADERILQEFKSLQDGQAQLTQMVADLVRIVGNINAAVEELRQDVDFMKQEMGVMRQDIDALRRDIDALRQDMNVMRRDIDSLKVIAVQTQASIDDIRETQEDRGNLLDLLALRVSHQEAKLLGMSKKR</sequence>
<feature type="coiled-coil region" evidence="1">
    <location>
        <begin position="31"/>
        <end position="86"/>
    </location>
</feature>
<dbReference type="eggNOG" id="ENOG5033IAJ">
    <property type="taxonomic scope" value="Bacteria"/>
</dbReference>
<dbReference type="EMBL" id="CP000930">
    <property type="protein sequence ID" value="ABZ83070.1"/>
    <property type="molecule type" value="Genomic_DNA"/>
</dbReference>
<reference evidence="2 3" key="1">
    <citation type="journal article" date="2008" name="J. Bacteriol.">
        <title>The genome of Heliobacterium modesticaldum, a phototrophic representative of the Firmicutes containing the simplest photosynthetic apparatus.</title>
        <authorList>
            <person name="Sattley W.M."/>
            <person name="Madigan M.T."/>
            <person name="Swingley W.D."/>
            <person name="Cheung P.C."/>
            <person name="Clocksin K.M."/>
            <person name="Conrad A.L."/>
            <person name="Dejesa L.C."/>
            <person name="Honchak B.M."/>
            <person name="Jung D.O."/>
            <person name="Karbach L.E."/>
            <person name="Kurdoglu A."/>
            <person name="Lahiri S."/>
            <person name="Mastrian S.D."/>
            <person name="Page L.E."/>
            <person name="Taylor H.L."/>
            <person name="Wang Z.T."/>
            <person name="Raymond J."/>
            <person name="Chen M."/>
            <person name="Blankenship R.E."/>
            <person name="Touchman J.W."/>
        </authorList>
    </citation>
    <scope>NUCLEOTIDE SEQUENCE [LARGE SCALE GENOMIC DNA]</scope>
    <source>
        <strain evidence="3">ATCC 51547 / Ice1</strain>
    </source>
</reference>
<evidence type="ECO:0000313" key="3">
    <source>
        <dbReference type="Proteomes" id="UP000008550"/>
    </source>
</evidence>
<protein>
    <submittedName>
        <fullName evidence="2">Uncharacterized protein</fullName>
    </submittedName>
</protein>
<dbReference type="STRING" id="498761.HM1_0453"/>
<dbReference type="Gene3D" id="1.20.5.170">
    <property type="match status" value="1"/>
</dbReference>
<dbReference type="RefSeq" id="WP_012281484.1">
    <property type="nucleotide sequence ID" value="NC_010337.2"/>
</dbReference>
<dbReference type="KEGG" id="hmo:HM1_0453"/>
<proteinExistence type="predicted"/>
<dbReference type="Proteomes" id="UP000008550">
    <property type="component" value="Chromosome"/>
</dbReference>
<keyword evidence="3" id="KW-1185">Reference proteome</keyword>
<dbReference type="HOGENOM" id="CLU_2057584_0_0_9"/>
<name>B0TFH1_HELMI</name>
<dbReference type="OrthoDB" id="1787095at2"/>
<evidence type="ECO:0000256" key="1">
    <source>
        <dbReference type="SAM" id="Coils"/>
    </source>
</evidence>
<organism evidence="2 3">
    <name type="scientific">Heliobacterium modesticaldum (strain ATCC 51547 / Ice1)</name>
    <dbReference type="NCBI Taxonomy" id="498761"/>
    <lineage>
        <taxon>Bacteria</taxon>
        <taxon>Bacillati</taxon>
        <taxon>Bacillota</taxon>
        <taxon>Clostridia</taxon>
        <taxon>Eubacteriales</taxon>
        <taxon>Heliobacteriaceae</taxon>
        <taxon>Heliomicrobium</taxon>
    </lineage>
</organism>
<evidence type="ECO:0000313" key="2">
    <source>
        <dbReference type="EMBL" id="ABZ83070.1"/>
    </source>
</evidence>